<comment type="similarity">
    <text evidence="1 5">Belongs to the class-III pyridoxal-phosphate-dependent aminotransferase family.</text>
</comment>
<keyword evidence="3 6" id="KW-0808">Transferase</keyword>
<organism evidence="6">
    <name type="scientific">Paraconexibacter sp. AEG42_29</name>
    <dbReference type="NCBI Taxonomy" id="2997339"/>
    <lineage>
        <taxon>Bacteria</taxon>
        <taxon>Bacillati</taxon>
        <taxon>Actinomycetota</taxon>
        <taxon>Thermoleophilia</taxon>
        <taxon>Solirubrobacterales</taxon>
        <taxon>Paraconexibacteraceae</taxon>
        <taxon>Paraconexibacter</taxon>
    </lineage>
</organism>
<dbReference type="AlphaFoldDB" id="A0AAU7B2L3"/>
<dbReference type="InterPro" id="IPR015424">
    <property type="entry name" value="PyrdxlP-dep_Trfase"/>
</dbReference>
<dbReference type="InterPro" id="IPR005814">
    <property type="entry name" value="Aminotrans_3"/>
</dbReference>
<accession>A0AAU7B2L3</accession>
<evidence type="ECO:0000256" key="5">
    <source>
        <dbReference type="RuleBase" id="RU003560"/>
    </source>
</evidence>
<dbReference type="NCBIfam" id="NF005102">
    <property type="entry name" value="PRK06541.1"/>
    <property type="match status" value="1"/>
</dbReference>
<dbReference type="GO" id="GO:0030170">
    <property type="term" value="F:pyridoxal phosphate binding"/>
    <property type="evidence" value="ECO:0007669"/>
    <property type="project" value="InterPro"/>
</dbReference>
<dbReference type="Pfam" id="PF00202">
    <property type="entry name" value="Aminotran_3"/>
    <property type="match status" value="1"/>
</dbReference>
<gene>
    <name evidence="6" type="ORF">DSM112329_04664</name>
</gene>
<evidence type="ECO:0000313" key="6">
    <source>
        <dbReference type="EMBL" id="XAY07774.1"/>
    </source>
</evidence>
<dbReference type="FunFam" id="3.40.640.10:FF:000014">
    <property type="entry name" value="Adenosylmethionine-8-amino-7-oxononanoate aminotransferase, probable"/>
    <property type="match status" value="1"/>
</dbReference>
<sequence>MAQAMLLSDPRDNLLLHFARNGNTDPLLVLERGAGPYVFDTEGKAYFDGLSSLFCAQLGYSYGEEMGQVAAAQLQQLAFATVWGSAHPAAVELSHALAEILPGDLDHVFFTNGGSESVESAWKIVRQYHVARGEPQRTKAIARDIAYHGVTLGALAFTGVPGYKAQFGPPAIDVTHVANTNAFRAPDGDDEPAFCRRLLDELEATIQAEGPDTIAMLIAEPVQNAGGCLTPPAGYWPGLREICDRHGILLCADEVICGFGRLGEWLGSERYGIVPDLATTAKGLTSAYAPMGAVMVSGKVAAPLYEPGLTLMHGITFAGHPLCAAIALQNLKIFQRDNVLEQVRANEPYLKAGLDQLRGLPIVGDVRGAGYFWALELVGDDDDAQLDADTREWLLRGYLPARLLEAGLIARPDDRGDAVLHLAPPLTCTHEDIDTLVSRVGDVLADCGTELTRRRATA</sequence>
<keyword evidence="4 5" id="KW-0663">Pyridoxal phosphate</keyword>
<protein>
    <submittedName>
        <fullName evidence="6">Aminotransferase</fullName>
        <ecNumber evidence="6">2.6.1.-</ecNumber>
    </submittedName>
</protein>
<proteinExistence type="inferred from homology"/>
<dbReference type="InterPro" id="IPR049704">
    <property type="entry name" value="Aminotrans_3_PPA_site"/>
</dbReference>
<dbReference type="EMBL" id="CP114014">
    <property type="protein sequence ID" value="XAY07774.1"/>
    <property type="molecule type" value="Genomic_DNA"/>
</dbReference>
<dbReference type="InterPro" id="IPR015421">
    <property type="entry name" value="PyrdxlP-dep_Trfase_major"/>
</dbReference>
<evidence type="ECO:0000256" key="3">
    <source>
        <dbReference type="ARBA" id="ARBA00022679"/>
    </source>
</evidence>
<dbReference type="PROSITE" id="PS00600">
    <property type="entry name" value="AA_TRANSFER_CLASS_3"/>
    <property type="match status" value="1"/>
</dbReference>
<dbReference type="KEGG" id="parq:DSM112329_04664"/>
<keyword evidence="2 6" id="KW-0032">Aminotransferase</keyword>
<dbReference type="SUPFAM" id="SSF53383">
    <property type="entry name" value="PLP-dependent transferases"/>
    <property type="match status" value="1"/>
</dbReference>
<reference evidence="6" key="1">
    <citation type="submission" date="2022-12" db="EMBL/GenBank/DDBJ databases">
        <title>Paraconexibacter alkalitolerans sp. nov. and Baekduia alba sp. nov., isolated from soil and emended description of the genera Paraconexibacter (Chun et al., 2020) and Baekduia (An et al., 2020).</title>
        <authorList>
            <person name="Vieira S."/>
            <person name="Huber K.J."/>
            <person name="Geppert A."/>
            <person name="Wolf J."/>
            <person name="Neumann-Schaal M."/>
            <person name="Muesken M."/>
            <person name="Overmann J."/>
        </authorList>
    </citation>
    <scope>NUCLEOTIDE SEQUENCE</scope>
    <source>
        <strain evidence="6">AEG42_29</strain>
    </source>
</reference>
<dbReference type="PIRSF" id="PIRSF000521">
    <property type="entry name" value="Transaminase_4ab_Lys_Orn"/>
    <property type="match status" value="1"/>
</dbReference>
<dbReference type="GO" id="GO:0008483">
    <property type="term" value="F:transaminase activity"/>
    <property type="evidence" value="ECO:0007669"/>
    <property type="project" value="UniProtKB-KW"/>
</dbReference>
<dbReference type="PANTHER" id="PTHR43094:SF1">
    <property type="entry name" value="AMINOTRANSFERASE CLASS-III"/>
    <property type="match status" value="1"/>
</dbReference>
<dbReference type="PANTHER" id="PTHR43094">
    <property type="entry name" value="AMINOTRANSFERASE"/>
    <property type="match status" value="1"/>
</dbReference>
<dbReference type="Gene3D" id="3.90.1150.10">
    <property type="entry name" value="Aspartate Aminotransferase, domain 1"/>
    <property type="match status" value="1"/>
</dbReference>
<dbReference type="CDD" id="cd00610">
    <property type="entry name" value="OAT_like"/>
    <property type="match status" value="1"/>
</dbReference>
<evidence type="ECO:0000256" key="1">
    <source>
        <dbReference type="ARBA" id="ARBA00008954"/>
    </source>
</evidence>
<evidence type="ECO:0000256" key="4">
    <source>
        <dbReference type="ARBA" id="ARBA00022898"/>
    </source>
</evidence>
<name>A0AAU7B2L3_9ACTN</name>
<dbReference type="Gene3D" id="3.40.640.10">
    <property type="entry name" value="Type I PLP-dependent aspartate aminotransferase-like (Major domain)"/>
    <property type="match status" value="1"/>
</dbReference>
<dbReference type="InterPro" id="IPR015422">
    <property type="entry name" value="PyrdxlP-dep_Trfase_small"/>
</dbReference>
<evidence type="ECO:0000256" key="2">
    <source>
        <dbReference type="ARBA" id="ARBA00022576"/>
    </source>
</evidence>
<dbReference type="EC" id="2.6.1.-" evidence="6"/>